<reference evidence="1 2" key="1">
    <citation type="submission" date="2018-08" db="EMBL/GenBank/DDBJ databases">
        <title>A genome reference for cultivated species of the human gut microbiota.</title>
        <authorList>
            <person name="Zou Y."/>
            <person name="Xue W."/>
            <person name="Luo G."/>
        </authorList>
    </citation>
    <scope>NUCLEOTIDE SEQUENCE [LARGE SCALE GENOMIC DNA]</scope>
    <source>
        <strain evidence="1 2">TM09-12</strain>
    </source>
</reference>
<dbReference type="EMBL" id="QSON01000015">
    <property type="protein sequence ID" value="RGI98795.1"/>
    <property type="molecule type" value="Genomic_DNA"/>
</dbReference>
<protein>
    <submittedName>
        <fullName evidence="1">Uncharacterized protein</fullName>
    </submittedName>
</protein>
<comment type="caution">
    <text evidence="1">The sequence shown here is derived from an EMBL/GenBank/DDBJ whole genome shotgun (WGS) entry which is preliminary data.</text>
</comment>
<dbReference type="Proteomes" id="UP000263014">
    <property type="component" value="Unassembled WGS sequence"/>
</dbReference>
<sequence length="86" mass="10255">MNQAVKAIREVSDRLEMSRKKLLASLEAEVPRDIDAVCRVMRNHGDYEFLPIDDLSPEEFAKYILRFHHVAIEPKMEIFYDLKEFW</sequence>
<dbReference type="RefSeq" id="WP_117632436.1">
    <property type="nucleotide sequence ID" value="NZ_QSON01000015.1"/>
</dbReference>
<proteinExistence type="predicted"/>
<gene>
    <name evidence="1" type="ORF">DXD79_24980</name>
</gene>
<accession>A0A374P2L4</accession>
<organism evidence="1 2">
    <name type="scientific">Hungatella hathewayi</name>
    <dbReference type="NCBI Taxonomy" id="154046"/>
    <lineage>
        <taxon>Bacteria</taxon>
        <taxon>Bacillati</taxon>
        <taxon>Bacillota</taxon>
        <taxon>Clostridia</taxon>
        <taxon>Lachnospirales</taxon>
        <taxon>Lachnospiraceae</taxon>
        <taxon>Hungatella</taxon>
    </lineage>
</organism>
<dbReference type="AlphaFoldDB" id="A0A374P2L4"/>
<name>A0A374P2L4_9FIRM</name>
<evidence type="ECO:0000313" key="1">
    <source>
        <dbReference type="EMBL" id="RGI98795.1"/>
    </source>
</evidence>
<evidence type="ECO:0000313" key="2">
    <source>
        <dbReference type="Proteomes" id="UP000263014"/>
    </source>
</evidence>